<dbReference type="InterPro" id="IPR011050">
    <property type="entry name" value="Pectin_lyase_fold/virulence"/>
</dbReference>
<dbReference type="Proteomes" id="UP000324800">
    <property type="component" value="Unassembled WGS sequence"/>
</dbReference>
<feature type="transmembrane region" description="Helical" evidence="1">
    <location>
        <begin position="1536"/>
        <end position="1563"/>
    </location>
</feature>
<feature type="non-terminal residue" evidence="2">
    <location>
        <position position="1"/>
    </location>
</feature>
<reference evidence="2 3" key="1">
    <citation type="submission" date="2019-03" db="EMBL/GenBank/DDBJ databases">
        <title>Single cell metagenomics reveals metabolic interactions within the superorganism composed of flagellate Streblomastix strix and complex community of Bacteroidetes bacteria on its surface.</title>
        <authorList>
            <person name="Treitli S.C."/>
            <person name="Kolisko M."/>
            <person name="Husnik F."/>
            <person name="Keeling P."/>
            <person name="Hampl V."/>
        </authorList>
    </citation>
    <scope>NUCLEOTIDE SEQUENCE [LARGE SCALE GENOMIC DNA]</scope>
    <source>
        <strain evidence="2">ST1C</strain>
    </source>
</reference>
<gene>
    <name evidence="2" type="ORF">EZS28_015809</name>
</gene>
<keyword evidence="1" id="KW-0472">Membrane</keyword>
<sequence>QSNSPCIWQISKSYATVDIQSGKSPNMALALEQVCNDGYEITFIDDEHIESLTISKIVPVQISGKNTTSGKRMIIGGCSENSGEGEYIIRIDSTSTGDIIVQNIEMREWNGGLIRCDGDKSVILRENVLIGGGSIVHNTDGILDISNCEFIGDGLNVPIDPFIFATKGSVNIIRSTFKKGSFKGDRNGCIICCGTVTSCTIDECEFIDNKFNSGSSAISITTPTCTQLIVKGTSNKRTIFSGLDVKNPLKGHFIKTVSSKVSISYTDFVDSIFTGNGNAFTINEIQASEISFIWCNFTNLRTNSGDQMSSCIRAKLSSENGFLFNAEYCIFSDCRYSGSSQILGNVITVQSQSSDRSAVRIIRFTECIITNNRGNGYGGAIVVDIGSKCTINVIDSFFNENSGTEANDIWIRSTNSQSELNISNFNTSYSDSVQSHIVTINEEQQSIFNLNHFPGVIFVSNKIIIEIRDGSRDKPNQTILDSFPKLSYTSKPVSMPRTIFILDDLWDEYMSYTNLTNTLHIKSGLCDVENGTRRKVTWITTSIINNIIHLSQGDLTLEDFQFNFTNVSGSIRPYNELIYINATTSTTNLTIISCIFNGQGIEGYLSNYLIGAHYMKRMIIKDSLFQNANVRTAAVAINDTQVNAELIVQNCLFKYINSTLQETWGIFSYSAYANYSAFLIGCIFDHCLTVTEDAAARFNQLSVSTISSIIVVNKNKFMNCRAENGGGISASLYSPNIQYFDNEFSNNSIFSSNYTGNDGYLNWYSTPPGYDQTNTYDKLASIFDGSTSENSNSIQYYLSSKITGNLNLSKPEYIYYINQSSTFGNESGNDEQNPTKTIQSTIQQSKRNSKLIFNLIGIQHNESIIIDSNSVWKSVEIKSIQGYETLMRRCYGDSCGAIITLTSDSITPTTLINVIMIVDYGIFVIQKSNKAQLTLSNIEFIGAGTVKQEGLALLLIEYSSFRLSNNISTVTPFIQAIRGQLEISSCSFGTSLETKLGQPAIQTLSQCTNIKFTQTIFSNLHSIITIGEQKASGAVIEMGEKTEVEFTDCTFIHCIDSSYDIHNSTGAVCIILKSSDSLICQFSDEQTIQSTISFNQCQFTGCIGGSSGAIQSISNQQQLNLRLNVIIDKCSFDHCGNDNSIVGACWFNGFSEYNNYGQAQITNSYFWNCIGLKAGGILFGKNKKPINARNNTFSNIYIEQIKCKITTDIFFSSKELLDQAGGIAFVAQGYKQEQNQQQNTIGEIKIKGFSTNFAPYLDCVTRNGTEQCGQIPCGGELNIQPEQCEYIEYEDKDQECKQKCVPSLNTPISECGCLPENDPRQTCKQICIPMKDSLINELCPCFLIGDPRSECITISSPTEDTPVTVDNPCLAHNDPREACKTISIPTPDTPVTVDNPCLAHNDPREACKTISSPTEDTPVTVDNPCLAHNDPGEACKTISSPTEDTPVTVDNPCLAHNDPRLICQKACIPNENTPINVCGCLEINDPRPQCQKSCIPTANTPINECCCFDIDDPRDECKEKVQTGIEDEKEKEGLSALIIALIAIASVFGISLIILIIVIIHLVRKKVL</sequence>
<protein>
    <submittedName>
        <fullName evidence="2">Uncharacterized protein</fullName>
    </submittedName>
</protein>
<name>A0A5J4W2H8_9EUKA</name>
<keyword evidence="1" id="KW-0812">Transmembrane</keyword>
<dbReference type="EMBL" id="SNRW01003893">
    <property type="protein sequence ID" value="KAA6388663.1"/>
    <property type="molecule type" value="Genomic_DNA"/>
</dbReference>
<keyword evidence="1" id="KW-1133">Transmembrane helix</keyword>
<organism evidence="2 3">
    <name type="scientific">Streblomastix strix</name>
    <dbReference type="NCBI Taxonomy" id="222440"/>
    <lineage>
        <taxon>Eukaryota</taxon>
        <taxon>Metamonada</taxon>
        <taxon>Preaxostyla</taxon>
        <taxon>Oxymonadida</taxon>
        <taxon>Streblomastigidae</taxon>
        <taxon>Streblomastix</taxon>
    </lineage>
</organism>
<evidence type="ECO:0000313" key="3">
    <source>
        <dbReference type="Proteomes" id="UP000324800"/>
    </source>
</evidence>
<accession>A0A5J4W2H8</accession>
<evidence type="ECO:0000256" key="1">
    <source>
        <dbReference type="SAM" id="Phobius"/>
    </source>
</evidence>
<proteinExistence type="predicted"/>
<comment type="caution">
    <text evidence="2">The sequence shown here is derived from an EMBL/GenBank/DDBJ whole genome shotgun (WGS) entry which is preliminary data.</text>
</comment>
<evidence type="ECO:0000313" key="2">
    <source>
        <dbReference type="EMBL" id="KAA6388663.1"/>
    </source>
</evidence>
<dbReference type="SUPFAM" id="SSF51126">
    <property type="entry name" value="Pectin lyase-like"/>
    <property type="match status" value="1"/>
</dbReference>